<dbReference type="SUPFAM" id="SSF53955">
    <property type="entry name" value="Lysozyme-like"/>
    <property type="match status" value="1"/>
</dbReference>
<reference evidence="2 3" key="1">
    <citation type="submission" date="2024-03" db="EMBL/GenBank/DDBJ databases">
        <title>Human intestinal bacterial collection.</title>
        <authorList>
            <person name="Pauvert C."/>
            <person name="Hitch T.C.A."/>
            <person name="Clavel T."/>
        </authorList>
    </citation>
    <scope>NUCLEOTIDE SEQUENCE [LARGE SCALE GENOMIC DNA]</scope>
    <source>
        <strain evidence="2 3">CLA-AA-H78B</strain>
    </source>
</reference>
<dbReference type="Gene3D" id="1.10.530.10">
    <property type="match status" value="1"/>
</dbReference>
<dbReference type="Proteomes" id="UP001470288">
    <property type="component" value="Unassembled WGS sequence"/>
</dbReference>
<proteinExistence type="predicted"/>
<evidence type="ECO:0000313" key="3">
    <source>
        <dbReference type="Proteomes" id="UP001470288"/>
    </source>
</evidence>
<sequence>MRRVVGTIVLILLMWCFGLALIVQAEHSRQDDWTEYIELICLDSKICPELVEAVIERESGWDPTAVNGDCVGLMQVDQIIHWRRAQELNCLDLMDPYDNIRVGVSILEDLAERYEDPAAALMFYNAGYSDKLGIRAYENGVISSYANEILERAAELERLHGK</sequence>
<keyword evidence="2" id="KW-0456">Lyase</keyword>
<accession>A0ABV1HZL9</accession>
<dbReference type="Pfam" id="PF01464">
    <property type="entry name" value="SLT"/>
    <property type="match status" value="1"/>
</dbReference>
<evidence type="ECO:0000313" key="2">
    <source>
        <dbReference type="EMBL" id="MEQ2578378.1"/>
    </source>
</evidence>
<dbReference type="GO" id="GO:0016829">
    <property type="term" value="F:lyase activity"/>
    <property type="evidence" value="ECO:0007669"/>
    <property type="project" value="UniProtKB-KW"/>
</dbReference>
<protein>
    <submittedName>
        <fullName evidence="2">Lytic transglycosylase domain-containing protein</fullName>
        <ecNumber evidence="2">4.2.2.n1</ecNumber>
    </submittedName>
</protein>
<keyword evidence="3" id="KW-1185">Reference proteome</keyword>
<dbReference type="CDD" id="cd00254">
    <property type="entry name" value="LT-like"/>
    <property type="match status" value="1"/>
</dbReference>
<name>A0ABV1HZL9_9FIRM</name>
<dbReference type="InterPro" id="IPR008258">
    <property type="entry name" value="Transglycosylase_SLT_dom_1"/>
</dbReference>
<evidence type="ECO:0000259" key="1">
    <source>
        <dbReference type="Pfam" id="PF01464"/>
    </source>
</evidence>
<comment type="caution">
    <text evidence="2">The sequence shown here is derived from an EMBL/GenBank/DDBJ whole genome shotgun (WGS) entry which is preliminary data.</text>
</comment>
<organism evidence="2 3">
    <name type="scientific">Hominiventricola aquisgranensis</name>
    <dbReference type="NCBI Taxonomy" id="3133164"/>
    <lineage>
        <taxon>Bacteria</taxon>
        <taxon>Bacillati</taxon>
        <taxon>Bacillota</taxon>
        <taxon>Clostridia</taxon>
        <taxon>Lachnospirales</taxon>
        <taxon>Lachnospiraceae</taxon>
        <taxon>Hominiventricola</taxon>
    </lineage>
</organism>
<dbReference type="RefSeq" id="WP_349144103.1">
    <property type="nucleotide sequence ID" value="NZ_JBBMFC010000008.1"/>
</dbReference>
<feature type="domain" description="Transglycosylase SLT" evidence="1">
    <location>
        <begin position="44"/>
        <end position="130"/>
    </location>
</feature>
<gene>
    <name evidence="2" type="ORF">WMO62_05885</name>
</gene>
<dbReference type="EC" id="4.2.2.n1" evidence="2"/>
<dbReference type="InterPro" id="IPR023346">
    <property type="entry name" value="Lysozyme-like_dom_sf"/>
</dbReference>
<dbReference type="EMBL" id="JBBMFC010000008">
    <property type="protein sequence ID" value="MEQ2578378.1"/>
    <property type="molecule type" value="Genomic_DNA"/>
</dbReference>